<dbReference type="GO" id="GO:0022857">
    <property type="term" value="F:transmembrane transporter activity"/>
    <property type="evidence" value="ECO:0007669"/>
    <property type="project" value="InterPro"/>
</dbReference>
<dbReference type="SUPFAM" id="SSF103473">
    <property type="entry name" value="MFS general substrate transporter"/>
    <property type="match status" value="1"/>
</dbReference>
<dbReference type="GO" id="GO:0005886">
    <property type="term" value="C:plasma membrane"/>
    <property type="evidence" value="ECO:0007669"/>
    <property type="project" value="UniProtKB-SubCell"/>
</dbReference>
<keyword evidence="8" id="KW-1185">Reference proteome</keyword>
<feature type="transmembrane region" description="Helical" evidence="5">
    <location>
        <begin position="350"/>
        <end position="374"/>
    </location>
</feature>
<feature type="transmembrane region" description="Helical" evidence="5">
    <location>
        <begin position="199"/>
        <end position="221"/>
    </location>
</feature>
<feature type="transmembrane region" description="Helical" evidence="5">
    <location>
        <begin position="12"/>
        <end position="36"/>
    </location>
</feature>
<dbReference type="InterPro" id="IPR036259">
    <property type="entry name" value="MFS_trans_sf"/>
</dbReference>
<feature type="transmembrane region" description="Helical" evidence="5">
    <location>
        <begin position="291"/>
        <end position="312"/>
    </location>
</feature>
<evidence type="ECO:0000256" key="4">
    <source>
        <dbReference type="ARBA" id="ARBA00023136"/>
    </source>
</evidence>
<feature type="transmembrane region" description="Helical" evidence="5">
    <location>
        <begin position="137"/>
        <end position="159"/>
    </location>
</feature>
<protein>
    <submittedName>
        <fullName evidence="7">Putative drug resistance transporter</fullName>
    </submittedName>
</protein>
<gene>
    <name evidence="7" type="ORF">MOPEL_132_00260</name>
</gene>
<feature type="transmembrane region" description="Helical" evidence="5">
    <location>
        <begin position="109"/>
        <end position="130"/>
    </location>
</feature>
<feature type="transmembrane region" description="Helical" evidence="5">
    <location>
        <begin position="165"/>
        <end position="187"/>
    </location>
</feature>
<feature type="transmembrane region" description="Helical" evidence="5">
    <location>
        <begin position="324"/>
        <end position="344"/>
    </location>
</feature>
<name>H5UVA1_9MICO</name>
<dbReference type="InterPro" id="IPR020846">
    <property type="entry name" value="MFS_dom"/>
</dbReference>
<feature type="transmembrane region" description="Helical" evidence="5">
    <location>
        <begin position="227"/>
        <end position="246"/>
    </location>
</feature>
<evidence type="ECO:0000256" key="5">
    <source>
        <dbReference type="SAM" id="Phobius"/>
    </source>
</evidence>
<evidence type="ECO:0000256" key="2">
    <source>
        <dbReference type="ARBA" id="ARBA00022692"/>
    </source>
</evidence>
<evidence type="ECO:0000256" key="3">
    <source>
        <dbReference type="ARBA" id="ARBA00022989"/>
    </source>
</evidence>
<evidence type="ECO:0000256" key="1">
    <source>
        <dbReference type="ARBA" id="ARBA00004651"/>
    </source>
</evidence>
<organism evidence="7 8">
    <name type="scientific">Mobilicoccus pelagius NBRC 104925</name>
    <dbReference type="NCBI Taxonomy" id="1089455"/>
    <lineage>
        <taxon>Bacteria</taxon>
        <taxon>Bacillati</taxon>
        <taxon>Actinomycetota</taxon>
        <taxon>Actinomycetes</taxon>
        <taxon>Micrococcales</taxon>
        <taxon>Dermatophilaceae</taxon>
        <taxon>Mobilicoccus</taxon>
    </lineage>
</organism>
<feature type="transmembrane region" description="Helical" evidence="5">
    <location>
        <begin position="420"/>
        <end position="440"/>
    </location>
</feature>
<evidence type="ECO:0000313" key="8">
    <source>
        <dbReference type="Proteomes" id="UP000004367"/>
    </source>
</evidence>
<dbReference type="Proteomes" id="UP000004367">
    <property type="component" value="Unassembled WGS sequence"/>
</dbReference>
<feature type="transmembrane region" description="Helical" evidence="5">
    <location>
        <begin position="395"/>
        <end position="414"/>
    </location>
</feature>
<keyword evidence="3 5" id="KW-1133">Transmembrane helix</keyword>
<feature type="transmembrane region" description="Helical" evidence="5">
    <location>
        <begin position="78"/>
        <end position="97"/>
    </location>
</feature>
<accession>H5UVA1</accession>
<feature type="transmembrane region" description="Helical" evidence="5">
    <location>
        <begin position="48"/>
        <end position="71"/>
    </location>
</feature>
<dbReference type="eggNOG" id="COG2814">
    <property type="taxonomic scope" value="Bacteria"/>
</dbReference>
<keyword evidence="2 5" id="KW-0812">Transmembrane</keyword>
<dbReference type="PROSITE" id="PS50850">
    <property type="entry name" value="MFS"/>
    <property type="match status" value="1"/>
</dbReference>
<dbReference type="Gene3D" id="1.20.1250.20">
    <property type="entry name" value="MFS general substrate transporter like domains"/>
    <property type="match status" value="1"/>
</dbReference>
<proteinExistence type="predicted"/>
<sequence length="447" mass="45184">MREDGVLAPGVASVSIGSAVLISLLALEYIAVAAAMPTVAADLDGYDLYNLAFGATVATSLVGTVLGGWWSDRSGPRAVVVAGAGAFAVGLLVAGFAGDFRVFCVGRAIQGLGSGLANVALYVVIAQLVPDRIRPRVFSLLAAAWVVPGLVGPLLTGLIVERLTWHWIFYGVTPFVLLAVLLMAPALARTRPAGGARTLPTSLLAWTVAAAAAVGILNLVGARVSPTAWALGAGLLVVLVAAARHLLPGGTLRLGRGLPSVVATRGALGGSFIAAEAYLPLMLRDEHGYGPAQAGAILAVAAMTWTVGSTLQGRLGPTADRYRLITAGAAWFTTLMVVLAAGVALGGPGWFAVACYGLAIAGVGLAYPTTTLVTMRLSTEAEVGRNSSALQLAEALASAVGLAFSGVVFGTLYATHQRAAFVGTLVVSCVVGALSVVAAVRARPAAA</sequence>
<keyword evidence="4 5" id="KW-0472">Membrane</keyword>
<evidence type="ECO:0000259" key="6">
    <source>
        <dbReference type="PROSITE" id="PS50850"/>
    </source>
</evidence>
<dbReference type="Pfam" id="PF07690">
    <property type="entry name" value="MFS_1"/>
    <property type="match status" value="1"/>
</dbReference>
<evidence type="ECO:0000313" key="7">
    <source>
        <dbReference type="EMBL" id="GAB49659.1"/>
    </source>
</evidence>
<reference evidence="7 8" key="1">
    <citation type="submission" date="2012-02" db="EMBL/GenBank/DDBJ databases">
        <title>Whole genome shotgun sequence of Mobilicoccus pelagius NBRC 104925.</title>
        <authorList>
            <person name="Yoshida Y."/>
            <person name="Hosoyama A."/>
            <person name="Tsuchikane K."/>
            <person name="Katsumata H."/>
            <person name="Yamazaki S."/>
            <person name="Fujita N."/>
        </authorList>
    </citation>
    <scope>NUCLEOTIDE SEQUENCE [LARGE SCALE GENOMIC DNA]</scope>
    <source>
        <strain evidence="7 8">NBRC 104925</strain>
    </source>
</reference>
<dbReference type="AlphaFoldDB" id="H5UVA1"/>
<comment type="subcellular location">
    <subcellularLocation>
        <location evidence="1">Cell membrane</location>
        <topology evidence="1">Multi-pass membrane protein</topology>
    </subcellularLocation>
</comment>
<dbReference type="Gene3D" id="1.20.1720.10">
    <property type="entry name" value="Multidrug resistance protein D"/>
    <property type="match status" value="1"/>
</dbReference>
<dbReference type="EMBL" id="BAFE01000091">
    <property type="protein sequence ID" value="GAB49659.1"/>
    <property type="molecule type" value="Genomic_DNA"/>
</dbReference>
<comment type="caution">
    <text evidence="7">The sequence shown here is derived from an EMBL/GenBank/DDBJ whole genome shotgun (WGS) entry which is preliminary data.</text>
</comment>
<dbReference type="InterPro" id="IPR011701">
    <property type="entry name" value="MFS"/>
</dbReference>
<feature type="domain" description="Major facilitator superfamily (MFS) profile" evidence="6">
    <location>
        <begin position="12"/>
        <end position="447"/>
    </location>
</feature>
<dbReference type="PANTHER" id="PTHR23501:SF154">
    <property type="entry name" value="MULTIDRUG-EFFLUX TRANSPORTER RV1634-RELATED"/>
    <property type="match status" value="1"/>
</dbReference>
<dbReference type="PANTHER" id="PTHR23501">
    <property type="entry name" value="MAJOR FACILITATOR SUPERFAMILY"/>
    <property type="match status" value="1"/>
</dbReference>